<dbReference type="EMBL" id="WNEG01000029">
    <property type="protein sequence ID" value="NMG82841.1"/>
    <property type="molecule type" value="Genomic_DNA"/>
</dbReference>
<name>A0A848D9E2_9EURY</name>
<sequence>MDRSGERDLLCRTLVGNILSMAKGLDYVMVSQIRPDVGRTRHKSCTVKSDIH</sequence>
<reference evidence="1" key="1">
    <citation type="journal article" date="2020" name="MBio">
        <title>'Candidatus Ethanoperedens,' a Thermophilic Genus of Archaea Mediating the Anaerobic Oxidation of Ethane.</title>
        <authorList>
            <person name="Hahn C.J."/>
            <person name="Laso-Perez R."/>
            <person name="Vulcano F."/>
            <person name="Vaziourakis K.M."/>
            <person name="Stokke R."/>
            <person name="Steen I.H."/>
            <person name="Teske A."/>
            <person name="Boetius A."/>
            <person name="Liebeke M."/>
            <person name="Amann R."/>
            <person name="Knittel K."/>
            <person name="Wegener G."/>
        </authorList>
    </citation>
    <scope>NUCLEOTIDE SEQUENCE</scope>
    <source>
        <strain evidence="1">GoM-Arc1-LC-WB58</strain>
    </source>
</reference>
<evidence type="ECO:0000313" key="1">
    <source>
        <dbReference type="EMBL" id="NMG82841.1"/>
    </source>
</evidence>
<accession>A0A848D9E2</accession>
<evidence type="ECO:0000313" key="2">
    <source>
        <dbReference type="Proteomes" id="UP000606580"/>
    </source>
</evidence>
<gene>
    <name evidence="1" type="ORF">GIS02_01385</name>
</gene>
<protein>
    <submittedName>
        <fullName evidence="1">Uncharacterized protein</fullName>
    </submittedName>
</protein>
<proteinExistence type="predicted"/>
<comment type="caution">
    <text evidence="1">The sequence shown here is derived from an EMBL/GenBank/DDBJ whole genome shotgun (WGS) entry which is preliminary data.</text>
</comment>
<organism evidence="1 2">
    <name type="scientific">Candidatus Ethanoperedens thermophilum</name>
    <dbReference type="NCBI Taxonomy" id="2766897"/>
    <lineage>
        <taxon>Archaea</taxon>
        <taxon>Methanobacteriati</taxon>
        <taxon>Methanobacteriota</taxon>
        <taxon>Stenosarchaea group</taxon>
        <taxon>Methanomicrobia</taxon>
        <taxon>Methanosarcinales</taxon>
        <taxon>Methanosarcinales incertae sedis</taxon>
        <taxon>GOM Arc I cluster</taxon>
        <taxon>Candidatus Ethanoperedens</taxon>
    </lineage>
</organism>
<dbReference type="AlphaFoldDB" id="A0A848D9E2"/>
<dbReference type="Proteomes" id="UP000606580">
    <property type="component" value="Unassembled WGS sequence"/>
</dbReference>